<evidence type="ECO:0000313" key="3">
    <source>
        <dbReference type="Proteomes" id="UP001601303"/>
    </source>
</evidence>
<dbReference type="RefSeq" id="WP_388107597.1">
    <property type="nucleotide sequence ID" value="NZ_JBIAHM010000006.1"/>
</dbReference>
<keyword evidence="3" id="KW-1185">Reference proteome</keyword>
<organism evidence="2 3">
    <name type="scientific">Streptomyces hokutonensis</name>
    <dbReference type="NCBI Taxonomy" id="1306990"/>
    <lineage>
        <taxon>Bacteria</taxon>
        <taxon>Bacillati</taxon>
        <taxon>Actinomycetota</taxon>
        <taxon>Actinomycetes</taxon>
        <taxon>Kitasatosporales</taxon>
        <taxon>Streptomycetaceae</taxon>
        <taxon>Streptomyces</taxon>
    </lineage>
</organism>
<protein>
    <recommendedName>
        <fullName evidence="4">AG2 protein</fullName>
    </recommendedName>
</protein>
<sequence length="771" mass="83583">MQLNALRDANFTLLDDAVSDWSTLVGHLEELKKDAEDDLHQAANKADWAGMNAQVSKEFIGKTAGEFTDAHTQAKSIHNILSDTRDELKGYHGQLVDAIEGGRKKNLTVIGYDGGFTVTTNVPPEGRAQGDKDNATEITALQDQIQGILNKATESDETAKTVLQAIADQSELGFTDANYANRDDAAAAVKEADELAELAKKNPDDLTVQDFDRLNAGLKKYGGDELFAERFATRLGPQKTLEFWTGITDANRGNYELGRERLDQFDGLQRNLSMTLAHASQSDSAAMADWKRTMIDIGDRPLYGDRGGPMGCQVMSNLMRAGDYDDRFLQDYGTKLMETERKLTGNGAHRNGFWQLMGGDPWLNRIGDDSGSDPLTGYLKGLSNSPDAATSFFNQEYVSKDNPDNPFERDSDDENDYKGKVTLSNFQYLFEERDWPQEVDLHGDDIHTGQNNLALALEAATTGHPAGEIPTADTPAHNAEQAKLMENIVQSVSEDPSRLSKNSYMSDSMGQIAAEYMPDINRQLHAGQDHETALFPIAGTAAAPDERDLTRFLYTVGQNPEGYAAVNLGQHSYTTQLMQHHFEHPDAYVQDPSFNQSENLKQGIDGVARTAGQIEGILGAGRAYAGELEGGAKDAEYNAALENASTWGGTAIGIGVGMATEPLTGPGGAIIGDLAGTAADEIISSITEGAMKDSSGEVIYRNGASFQDTSDSTYKLVEAAARKAGENTGHRYPLIEASVATSAEDGFDSAGRKVHQYLDGEGIPRQLDTED</sequence>
<evidence type="ECO:0000313" key="2">
    <source>
        <dbReference type="EMBL" id="MFE9600837.1"/>
    </source>
</evidence>
<name>A0ABW6M5R9_9ACTN</name>
<proteinExistence type="predicted"/>
<comment type="caution">
    <text evidence="2">The sequence shown here is derived from an EMBL/GenBank/DDBJ whole genome shotgun (WGS) entry which is preliminary data.</text>
</comment>
<feature type="compositionally biased region" description="Basic and acidic residues" evidence="1">
    <location>
        <begin position="398"/>
        <end position="409"/>
    </location>
</feature>
<gene>
    <name evidence="2" type="ORF">ACFYNQ_19985</name>
</gene>
<accession>A0ABW6M5R9</accession>
<evidence type="ECO:0008006" key="4">
    <source>
        <dbReference type="Google" id="ProtNLM"/>
    </source>
</evidence>
<reference evidence="2 3" key="1">
    <citation type="submission" date="2024-10" db="EMBL/GenBank/DDBJ databases">
        <title>The Natural Products Discovery Center: Release of the First 8490 Sequenced Strains for Exploring Actinobacteria Biosynthetic Diversity.</title>
        <authorList>
            <person name="Kalkreuter E."/>
            <person name="Kautsar S.A."/>
            <person name="Yang D."/>
            <person name="Bader C.D."/>
            <person name="Teijaro C.N."/>
            <person name="Fluegel L."/>
            <person name="Davis C.M."/>
            <person name="Simpson J.R."/>
            <person name="Lauterbach L."/>
            <person name="Steele A.D."/>
            <person name="Gui C."/>
            <person name="Meng S."/>
            <person name="Li G."/>
            <person name="Viehrig K."/>
            <person name="Ye F."/>
            <person name="Su P."/>
            <person name="Kiefer A.F."/>
            <person name="Nichols A."/>
            <person name="Cepeda A.J."/>
            <person name="Yan W."/>
            <person name="Fan B."/>
            <person name="Jiang Y."/>
            <person name="Adhikari A."/>
            <person name="Zheng C.-J."/>
            <person name="Schuster L."/>
            <person name="Cowan T.M."/>
            <person name="Smanski M.J."/>
            <person name="Chevrette M.G."/>
            <person name="De Carvalho L.P.S."/>
            <person name="Shen B."/>
        </authorList>
    </citation>
    <scope>NUCLEOTIDE SEQUENCE [LARGE SCALE GENOMIC DNA]</scope>
    <source>
        <strain evidence="2 3">NPDC006488</strain>
    </source>
</reference>
<dbReference type="EMBL" id="JBIAHM010000006">
    <property type="protein sequence ID" value="MFE9600837.1"/>
    <property type="molecule type" value="Genomic_DNA"/>
</dbReference>
<dbReference type="Proteomes" id="UP001601303">
    <property type="component" value="Unassembled WGS sequence"/>
</dbReference>
<evidence type="ECO:0000256" key="1">
    <source>
        <dbReference type="SAM" id="MobiDB-lite"/>
    </source>
</evidence>
<feature type="region of interest" description="Disordered" evidence="1">
    <location>
        <begin position="397"/>
        <end position="418"/>
    </location>
</feature>